<dbReference type="Proteomes" id="UP000502345">
    <property type="component" value="Chromosome"/>
</dbReference>
<proteinExistence type="predicted"/>
<organism evidence="1 2">
    <name type="scientific">Rhodococcus erythropolis</name>
    <name type="common">Arthrobacter picolinophilus</name>
    <dbReference type="NCBI Taxonomy" id="1833"/>
    <lineage>
        <taxon>Bacteria</taxon>
        <taxon>Bacillati</taxon>
        <taxon>Actinomycetota</taxon>
        <taxon>Actinomycetes</taxon>
        <taxon>Mycobacteriales</taxon>
        <taxon>Nocardiaceae</taxon>
        <taxon>Rhodococcus</taxon>
        <taxon>Rhodococcus erythropolis group</taxon>
    </lineage>
</organism>
<sequence>METIMAMFLALVLIISVLGIVGTYLAFSAVYFVEMRKLDK</sequence>
<reference evidence="1 2" key="1">
    <citation type="submission" date="2020-03" db="EMBL/GenBank/DDBJ databases">
        <title>Screen low temperature-resistant strains for efficient degradation of petroleum hydrocarbons under the low temperature.</title>
        <authorList>
            <person name="Wang Y."/>
            <person name="Chen J."/>
        </authorList>
    </citation>
    <scope>NUCLEOTIDE SEQUENCE [LARGE SCALE GENOMIC DNA]</scope>
    <source>
        <strain evidence="1 2">KB1</strain>
    </source>
</reference>
<dbReference type="AlphaFoldDB" id="A0A401NCD6"/>
<gene>
    <name evidence="1" type="ORF">G9444_5528</name>
</gene>
<dbReference type="EMBL" id="CP050124">
    <property type="protein sequence ID" value="QIP42771.1"/>
    <property type="molecule type" value="Genomic_DNA"/>
</dbReference>
<protein>
    <submittedName>
        <fullName evidence="1">Uncharacterized protein</fullName>
    </submittedName>
</protein>
<name>A0A401NCD6_RHOER</name>
<evidence type="ECO:0000313" key="2">
    <source>
        <dbReference type="Proteomes" id="UP000502345"/>
    </source>
</evidence>
<evidence type="ECO:0000313" key="1">
    <source>
        <dbReference type="EMBL" id="QIP42771.1"/>
    </source>
</evidence>
<accession>A0A401NCD6</accession>